<feature type="compositionally biased region" description="Gly residues" evidence="14">
    <location>
        <begin position="189"/>
        <end position="201"/>
    </location>
</feature>
<evidence type="ECO:0000256" key="14">
    <source>
        <dbReference type="SAM" id="MobiDB-lite"/>
    </source>
</evidence>
<accession>A0AA36DGJ5</accession>
<feature type="signal peptide" evidence="16">
    <location>
        <begin position="1"/>
        <end position="23"/>
    </location>
</feature>
<feature type="region of interest" description="Disordered" evidence="14">
    <location>
        <begin position="254"/>
        <end position="319"/>
    </location>
</feature>
<feature type="compositionally biased region" description="Basic and acidic residues" evidence="14">
    <location>
        <begin position="292"/>
        <end position="311"/>
    </location>
</feature>
<evidence type="ECO:0000256" key="2">
    <source>
        <dbReference type="ARBA" id="ARBA00006833"/>
    </source>
</evidence>
<evidence type="ECO:0000256" key="8">
    <source>
        <dbReference type="ARBA" id="ARBA00022824"/>
    </source>
</evidence>
<feature type="compositionally biased region" description="Low complexity" evidence="14">
    <location>
        <begin position="268"/>
        <end position="282"/>
    </location>
</feature>
<dbReference type="AlphaFoldDB" id="A0AA36DGJ5"/>
<protein>
    <recommendedName>
        <fullName evidence="3">Store-operated calcium entry-associated regulatory factor</fullName>
    </recommendedName>
    <alternativeName>
        <fullName evidence="13">Transmembrane protein 66</fullName>
    </alternativeName>
</protein>
<sequence length="319" mass="34652">MKTRPRILAVLYFVLLQIFECYGAEKVLLSDVQSLTLHSNQKTTGRRSSGVPQLKCVGGSAKGLFTPKIVQCQNKGFDGHDYQWECTANMDDRYEFGRITVSCEGYDYPNDPYVLYGSCGLEYELEYSDRTGKTRMAQKEREQGYSPILIIFGFIALFIAYSIYSKWGENGEGGTGPDGRGPPPYPGWRPGGGGGGGGGPDGRPPGAPPPYDDHHKGTFTQQGMGGASSSSGPGFWSGAGLGAAAGYMASRAQNAWSNPSSSMRHRSTPSAPSSSGMHSSTGWFNPPDDWDERQREEARQQESDHGEHESTGPHFTEFS</sequence>
<keyword evidence="18" id="KW-1185">Reference proteome</keyword>
<keyword evidence="6 15" id="KW-0812">Transmembrane</keyword>
<gene>
    <name evidence="17" type="ORF">MSPICULIGERA_LOCUS25236</name>
</gene>
<evidence type="ECO:0000256" key="1">
    <source>
        <dbReference type="ARBA" id="ARBA00004115"/>
    </source>
</evidence>
<evidence type="ECO:0000256" key="10">
    <source>
        <dbReference type="ARBA" id="ARBA00022989"/>
    </source>
</evidence>
<dbReference type="Proteomes" id="UP001177023">
    <property type="component" value="Unassembled WGS sequence"/>
</dbReference>
<evidence type="ECO:0000256" key="15">
    <source>
        <dbReference type="SAM" id="Phobius"/>
    </source>
</evidence>
<evidence type="ECO:0000256" key="5">
    <source>
        <dbReference type="ARBA" id="ARBA00022568"/>
    </source>
</evidence>
<keyword evidence="9" id="KW-0106">Calcium</keyword>
<evidence type="ECO:0000256" key="7">
    <source>
        <dbReference type="ARBA" id="ARBA00022729"/>
    </source>
</evidence>
<dbReference type="EMBL" id="CATQJA010002709">
    <property type="protein sequence ID" value="CAJ0587259.1"/>
    <property type="molecule type" value="Genomic_DNA"/>
</dbReference>
<evidence type="ECO:0000256" key="11">
    <source>
        <dbReference type="ARBA" id="ARBA00023065"/>
    </source>
</evidence>
<evidence type="ECO:0000256" key="4">
    <source>
        <dbReference type="ARBA" id="ARBA00022448"/>
    </source>
</evidence>
<organism evidence="17 18">
    <name type="scientific">Mesorhabditis spiculigera</name>
    <dbReference type="NCBI Taxonomy" id="96644"/>
    <lineage>
        <taxon>Eukaryota</taxon>
        <taxon>Metazoa</taxon>
        <taxon>Ecdysozoa</taxon>
        <taxon>Nematoda</taxon>
        <taxon>Chromadorea</taxon>
        <taxon>Rhabditida</taxon>
        <taxon>Rhabditina</taxon>
        <taxon>Rhabditomorpha</taxon>
        <taxon>Rhabditoidea</taxon>
        <taxon>Rhabditidae</taxon>
        <taxon>Mesorhabditinae</taxon>
        <taxon>Mesorhabditis</taxon>
    </lineage>
</organism>
<feature type="region of interest" description="Disordered" evidence="14">
    <location>
        <begin position="172"/>
        <end position="232"/>
    </location>
</feature>
<name>A0AA36DGJ5_9BILA</name>
<dbReference type="PANTHER" id="PTHR15929">
    <property type="entry name" value="STORE-OPERATED CALCIUM ENTRY-ASSOCIATED REGULATORY FACTOR"/>
    <property type="match status" value="1"/>
</dbReference>
<keyword evidence="5" id="KW-0109">Calcium transport</keyword>
<feature type="non-terminal residue" evidence="17">
    <location>
        <position position="1"/>
    </location>
</feature>
<dbReference type="Pfam" id="PF06682">
    <property type="entry name" value="SARAF"/>
    <property type="match status" value="1"/>
</dbReference>
<keyword evidence="10 15" id="KW-1133">Transmembrane helix</keyword>
<evidence type="ECO:0000313" key="17">
    <source>
        <dbReference type="EMBL" id="CAJ0587259.1"/>
    </source>
</evidence>
<dbReference type="GO" id="GO:2001256">
    <property type="term" value="P:regulation of store-operated calcium entry"/>
    <property type="evidence" value="ECO:0007669"/>
    <property type="project" value="InterPro"/>
</dbReference>
<evidence type="ECO:0000256" key="9">
    <source>
        <dbReference type="ARBA" id="ARBA00022837"/>
    </source>
</evidence>
<keyword evidence="12 15" id="KW-0472">Membrane</keyword>
<dbReference type="InterPro" id="IPR009567">
    <property type="entry name" value="SARAF"/>
</dbReference>
<keyword evidence="11" id="KW-0406">Ion transport</keyword>
<proteinExistence type="inferred from homology"/>
<evidence type="ECO:0000313" key="18">
    <source>
        <dbReference type="Proteomes" id="UP001177023"/>
    </source>
</evidence>
<comment type="caution">
    <text evidence="17">The sequence shown here is derived from an EMBL/GenBank/DDBJ whole genome shotgun (WGS) entry which is preliminary data.</text>
</comment>
<feature type="chain" id="PRO_5041203266" description="Store-operated calcium entry-associated regulatory factor" evidence="16">
    <location>
        <begin position="24"/>
        <end position="319"/>
    </location>
</feature>
<comment type="subcellular location">
    <subcellularLocation>
        <location evidence="1">Endoplasmic reticulum membrane</location>
        <topology evidence="1">Single-pass type I membrane protein</topology>
    </subcellularLocation>
</comment>
<evidence type="ECO:0000256" key="16">
    <source>
        <dbReference type="SAM" id="SignalP"/>
    </source>
</evidence>
<comment type="similarity">
    <text evidence="2">Belongs to the SARAF family.</text>
</comment>
<feature type="transmembrane region" description="Helical" evidence="15">
    <location>
        <begin position="144"/>
        <end position="164"/>
    </location>
</feature>
<keyword evidence="8" id="KW-0256">Endoplasmic reticulum</keyword>
<dbReference type="GO" id="GO:0005789">
    <property type="term" value="C:endoplasmic reticulum membrane"/>
    <property type="evidence" value="ECO:0007669"/>
    <property type="project" value="UniProtKB-SubCell"/>
</dbReference>
<keyword evidence="7 16" id="KW-0732">Signal</keyword>
<reference evidence="17" key="1">
    <citation type="submission" date="2023-06" db="EMBL/GenBank/DDBJ databases">
        <authorList>
            <person name="Delattre M."/>
        </authorList>
    </citation>
    <scope>NUCLEOTIDE SEQUENCE</scope>
    <source>
        <strain evidence="17">AF72</strain>
    </source>
</reference>
<dbReference type="PANTHER" id="PTHR15929:SF0">
    <property type="entry name" value="STORE-OPERATED CALCIUM ENTRY-ASSOCIATED REGULATORY FACTOR"/>
    <property type="match status" value="1"/>
</dbReference>
<dbReference type="GO" id="GO:0006816">
    <property type="term" value="P:calcium ion transport"/>
    <property type="evidence" value="ECO:0007669"/>
    <property type="project" value="UniProtKB-KW"/>
</dbReference>
<keyword evidence="4" id="KW-0813">Transport</keyword>
<evidence type="ECO:0000256" key="3">
    <source>
        <dbReference type="ARBA" id="ARBA00016584"/>
    </source>
</evidence>
<evidence type="ECO:0000256" key="12">
    <source>
        <dbReference type="ARBA" id="ARBA00023136"/>
    </source>
</evidence>
<evidence type="ECO:0000256" key="13">
    <source>
        <dbReference type="ARBA" id="ARBA00031116"/>
    </source>
</evidence>
<evidence type="ECO:0000256" key="6">
    <source>
        <dbReference type="ARBA" id="ARBA00022692"/>
    </source>
</evidence>